<dbReference type="InterPro" id="IPR022755">
    <property type="entry name" value="Znf_C2H2_jaz"/>
</dbReference>
<name>A0A9P4QXJ5_9PLEO</name>
<dbReference type="Gene3D" id="1.10.10.60">
    <property type="entry name" value="Homeodomain-like"/>
    <property type="match status" value="1"/>
</dbReference>
<dbReference type="SUPFAM" id="SSF57667">
    <property type="entry name" value="beta-beta-alpha zinc fingers"/>
    <property type="match status" value="1"/>
</dbReference>
<dbReference type="Proteomes" id="UP000799444">
    <property type="component" value="Unassembled WGS sequence"/>
</dbReference>
<evidence type="ECO:0000313" key="8">
    <source>
        <dbReference type="Proteomes" id="UP000799444"/>
    </source>
</evidence>
<feature type="region of interest" description="Disordered" evidence="5">
    <location>
        <begin position="1"/>
        <end position="22"/>
    </location>
</feature>
<dbReference type="GO" id="GO:0008270">
    <property type="term" value="F:zinc ion binding"/>
    <property type="evidence" value="ECO:0007669"/>
    <property type="project" value="UniProtKB-KW"/>
</dbReference>
<dbReference type="InterPro" id="IPR013087">
    <property type="entry name" value="Znf_C2H2_type"/>
</dbReference>
<dbReference type="SMART" id="SM00355">
    <property type="entry name" value="ZnF_C2H2"/>
    <property type="match status" value="3"/>
</dbReference>
<accession>A0A9P4QXJ5</accession>
<dbReference type="GO" id="GO:0003677">
    <property type="term" value="F:DNA binding"/>
    <property type="evidence" value="ECO:0007669"/>
    <property type="project" value="InterPro"/>
</dbReference>
<keyword evidence="8" id="KW-1185">Reference proteome</keyword>
<protein>
    <recommendedName>
        <fullName evidence="6">C2H2-type domain-containing protein</fullName>
    </recommendedName>
</protein>
<proteinExistence type="predicted"/>
<gene>
    <name evidence="7" type="ORF">EJ04DRAFT_577857</name>
</gene>
<evidence type="ECO:0000256" key="3">
    <source>
        <dbReference type="ARBA" id="ARBA00022833"/>
    </source>
</evidence>
<feature type="region of interest" description="Disordered" evidence="5">
    <location>
        <begin position="173"/>
        <end position="201"/>
    </location>
</feature>
<evidence type="ECO:0000256" key="4">
    <source>
        <dbReference type="PROSITE-ProRule" id="PRU00042"/>
    </source>
</evidence>
<dbReference type="PROSITE" id="PS00028">
    <property type="entry name" value="ZINC_FINGER_C2H2_1"/>
    <property type="match status" value="2"/>
</dbReference>
<sequence length="550" mass="61075">MLGACKPNVRPSGPSTLTGPPKVLQRYVPTILSSHLLEQQCDITGRSNSNDEEEFIISPYLPHAEPVKADAHASFNANDACGPNANEGPQPHRPHVPACFPTIVDGSPLNSYAETAFDATLASSRLRHTYSHEGVHQYVCPLLLQLDSSPISQDRVNDSKHFNNGLRSFESAPVSSISSKEDSLPIKNNPGIEDGRPSQGRADIKPIKAWLENHSSSRYPTDQEILQLATITGRTPEQVRVCINNQRSRNRKRNESGPIHGCPESVLTQSWASEHHDLFLMSDPFPFCPSSQSSDHMHTPMQMDLDATLYLPLDDLSPSVGWDVAETTLHPQFTEAQHTPLARRKGKRQYAPRAHIGNPGVNSSSPTSKPGKGQASNDTSLYNCTVCDKSFNKQYDWKRHERGVHGCTDTVWICMLDGYLIDNGMECFFCTEVFPDGDHFQKHNITTCCSGALEDRTFNRKDGLVQHIRQVHLADVHSTRSQNIRPPAAWESKRSEYGLQTLWCGFCQKAFKSAGSRLKHVAKHFQDGADMGQWVSQAGQAETWYDAAIA</sequence>
<evidence type="ECO:0000256" key="5">
    <source>
        <dbReference type="SAM" id="MobiDB-lite"/>
    </source>
</evidence>
<feature type="compositionally biased region" description="Basic residues" evidence="5">
    <location>
        <begin position="341"/>
        <end position="350"/>
    </location>
</feature>
<keyword evidence="1" id="KW-0479">Metal-binding</keyword>
<dbReference type="InterPro" id="IPR036236">
    <property type="entry name" value="Znf_C2H2_sf"/>
</dbReference>
<dbReference type="EMBL" id="ML996166">
    <property type="protein sequence ID" value="KAF2733088.1"/>
    <property type="molecule type" value="Genomic_DNA"/>
</dbReference>
<dbReference type="OrthoDB" id="10056939at2759"/>
<dbReference type="InterPro" id="IPR009057">
    <property type="entry name" value="Homeodomain-like_sf"/>
</dbReference>
<dbReference type="InterPro" id="IPR001356">
    <property type="entry name" value="HD"/>
</dbReference>
<feature type="domain" description="C2H2-type" evidence="6">
    <location>
        <begin position="382"/>
        <end position="405"/>
    </location>
</feature>
<dbReference type="SUPFAM" id="SSF46689">
    <property type="entry name" value="Homeodomain-like"/>
    <property type="match status" value="1"/>
</dbReference>
<reference evidence="7" key="1">
    <citation type="journal article" date="2020" name="Stud. Mycol.">
        <title>101 Dothideomycetes genomes: a test case for predicting lifestyles and emergence of pathogens.</title>
        <authorList>
            <person name="Haridas S."/>
            <person name="Albert R."/>
            <person name="Binder M."/>
            <person name="Bloem J."/>
            <person name="Labutti K."/>
            <person name="Salamov A."/>
            <person name="Andreopoulos B."/>
            <person name="Baker S."/>
            <person name="Barry K."/>
            <person name="Bills G."/>
            <person name="Bluhm B."/>
            <person name="Cannon C."/>
            <person name="Castanera R."/>
            <person name="Culley D."/>
            <person name="Daum C."/>
            <person name="Ezra D."/>
            <person name="Gonzalez J."/>
            <person name="Henrissat B."/>
            <person name="Kuo A."/>
            <person name="Liang C."/>
            <person name="Lipzen A."/>
            <person name="Lutzoni F."/>
            <person name="Magnuson J."/>
            <person name="Mondo S."/>
            <person name="Nolan M."/>
            <person name="Ohm R."/>
            <person name="Pangilinan J."/>
            <person name="Park H.-J."/>
            <person name="Ramirez L."/>
            <person name="Alfaro M."/>
            <person name="Sun H."/>
            <person name="Tritt A."/>
            <person name="Yoshinaga Y."/>
            <person name="Zwiers L.-H."/>
            <person name="Turgeon B."/>
            <person name="Goodwin S."/>
            <person name="Spatafora J."/>
            <person name="Crous P."/>
            <person name="Grigoriev I."/>
        </authorList>
    </citation>
    <scope>NUCLEOTIDE SEQUENCE</scope>
    <source>
        <strain evidence="7">CBS 125425</strain>
    </source>
</reference>
<evidence type="ECO:0000256" key="1">
    <source>
        <dbReference type="ARBA" id="ARBA00022723"/>
    </source>
</evidence>
<feature type="region of interest" description="Disordered" evidence="5">
    <location>
        <begin position="336"/>
        <end position="377"/>
    </location>
</feature>
<comment type="caution">
    <text evidence="7">The sequence shown here is derived from an EMBL/GenBank/DDBJ whole genome shotgun (WGS) entry which is preliminary data.</text>
</comment>
<organism evidence="7 8">
    <name type="scientific">Polyplosphaeria fusca</name>
    <dbReference type="NCBI Taxonomy" id="682080"/>
    <lineage>
        <taxon>Eukaryota</taxon>
        <taxon>Fungi</taxon>
        <taxon>Dikarya</taxon>
        <taxon>Ascomycota</taxon>
        <taxon>Pezizomycotina</taxon>
        <taxon>Dothideomycetes</taxon>
        <taxon>Pleosporomycetidae</taxon>
        <taxon>Pleosporales</taxon>
        <taxon>Tetraplosphaeriaceae</taxon>
        <taxon>Polyplosphaeria</taxon>
    </lineage>
</organism>
<dbReference type="Pfam" id="PF12171">
    <property type="entry name" value="zf-C2H2_jaz"/>
    <property type="match status" value="1"/>
</dbReference>
<keyword evidence="2 4" id="KW-0863">Zinc-finger</keyword>
<evidence type="ECO:0000313" key="7">
    <source>
        <dbReference type="EMBL" id="KAF2733088.1"/>
    </source>
</evidence>
<evidence type="ECO:0000256" key="2">
    <source>
        <dbReference type="ARBA" id="ARBA00022771"/>
    </source>
</evidence>
<dbReference type="PROSITE" id="PS50157">
    <property type="entry name" value="ZINC_FINGER_C2H2_2"/>
    <property type="match status" value="1"/>
</dbReference>
<dbReference type="Gene3D" id="3.30.160.60">
    <property type="entry name" value="Classic Zinc Finger"/>
    <property type="match status" value="1"/>
</dbReference>
<dbReference type="AlphaFoldDB" id="A0A9P4QXJ5"/>
<feature type="compositionally biased region" description="Polar residues" evidence="5">
    <location>
        <begin position="360"/>
        <end position="377"/>
    </location>
</feature>
<dbReference type="CDD" id="cd00086">
    <property type="entry name" value="homeodomain"/>
    <property type="match status" value="1"/>
</dbReference>
<evidence type="ECO:0000259" key="6">
    <source>
        <dbReference type="PROSITE" id="PS50157"/>
    </source>
</evidence>
<keyword evidence="3" id="KW-0862">Zinc</keyword>